<proteinExistence type="predicted"/>
<dbReference type="Gene3D" id="1.20.120.530">
    <property type="entry name" value="GntR ligand-binding domain-like"/>
    <property type="match status" value="1"/>
</dbReference>
<feature type="domain" description="HTH gntR-type" evidence="4">
    <location>
        <begin position="5"/>
        <end position="72"/>
    </location>
</feature>
<keyword evidence="6" id="KW-1185">Reference proteome</keyword>
<gene>
    <name evidence="5" type="ORF">ACFQNF_02410</name>
</gene>
<dbReference type="InterPro" id="IPR000524">
    <property type="entry name" value="Tscrpt_reg_HTH_GntR"/>
</dbReference>
<comment type="caution">
    <text evidence="5">The sequence shown here is derived from an EMBL/GenBank/DDBJ whole genome shotgun (WGS) entry which is preliminary data.</text>
</comment>
<dbReference type="PROSITE" id="PS50949">
    <property type="entry name" value="HTH_GNTR"/>
    <property type="match status" value="1"/>
</dbReference>
<dbReference type="InterPro" id="IPR008920">
    <property type="entry name" value="TF_FadR/GntR_C"/>
</dbReference>
<dbReference type="InterPro" id="IPR011711">
    <property type="entry name" value="GntR_C"/>
</dbReference>
<sequence>MTNSTTLSDQMVKAIRRDILLGTFLPGEKLQMNELKQHYQVGGTPIREALVQLVWQHFVVMEPQKGFRVAPVSLDELRDILATRRAIAGLALEKAMQRGDEEWELSIITAFHRMERIQLDQPGVDYEEWGERHMGFHMALIKACNSPMMLSTLENIYNQLERYRHIWLNGELDEVTRYHDHGEHKTIMDAVLARDLKQALLLIEAHYQHVIDLAESLSPEKFSERVKHTPVSA</sequence>
<dbReference type="InterPro" id="IPR036390">
    <property type="entry name" value="WH_DNA-bd_sf"/>
</dbReference>
<dbReference type="SMART" id="SM00345">
    <property type="entry name" value="HTH_GNTR"/>
    <property type="match status" value="1"/>
</dbReference>
<dbReference type="Proteomes" id="UP001596473">
    <property type="component" value="Unassembled WGS sequence"/>
</dbReference>
<keyword evidence="3" id="KW-0804">Transcription</keyword>
<dbReference type="InterPro" id="IPR036388">
    <property type="entry name" value="WH-like_DNA-bd_sf"/>
</dbReference>
<dbReference type="CDD" id="cd07377">
    <property type="entry name" value="WHTH_GntR"/>
    <property type="match status" value="1"/>
</dbReference>
<name>A0ABW2QXW5_9NEIS</name>
<organism evidence="5 6">
    <name type="scientific">Iodobacter arcticus</name>
    <dbReference type="NCBI Taxonomy" id="590593"/>
    <lineage>
        <taxon>Bacteria</taxon>
        <taxon>Pseudomonadati</taxon>
        <taxon>Pseudomonadota</taxon>
        <taxon>Betaproteobacteria</taxon>
        <taxon>Neisseriales</taxon>
        <taxon>Chitinibacteraceae</taxon>
        <taxon>Iodobacter</taxon>
    </lineage>
</organism>
<dbReference type="SMART" id="SM00895">
    <property type="entry name" value="FCD"/>
    <property type="match status" value="1"/>
</dbReference>
<evidence type="ECO:0000256" key="3">
    <source>
        <dbReference type="ARBA" id="ARBA00023163"/>
    </source>
</evidence>
<evidence type="ECO:0000313" key="6">
    <source>
        <dbReference type="Proteomes" id="UP001596473"/>
    </source>
</evidence>
<evidence type="ECO:0000256" key="2">
    <source>
        <dbReference type="ARBA" id="ARBA00023125"/>
    </source>
</evidence>
<dbReference type="SUPFAM" id="SSF48008">
    <property type="entry name" value="GntR ligand-binding domain-like"/>
    <property type="match status" value="1"/>
</dbReference>
<dbReference type="PANTHER" id="PTHR43537">
    <property type="entry name" value="TRANSCRIPTIONAL REGULATOR, GNTR FAMILY"/>
    <property type="match status" value="1"/>
</dbReference>
<dbReference type="Pfam" id="PF07729">
    <property type="entry name" value="FCD"/>
    <property type="match status" value="1"/>
</dbReference>
<keyword evidence="1" id="KW-0805">Transcription regulation</keyword>
<dbReference type="SUPFAM" id="SSF46785">
    <property type="entry name" value="Winged helix' DNA-binding domain"/>
    <property type="match status" value="1"/>
</dbReference>
<protein>
    <submittedName>
        <fullName evidence="5">GntR family transcriptional regulator</fullName>
    </submittedName>
</protein>
<reference evidence="6" key="1">
    <citation type="journal article" date="2019" name="Int. J. Syst. Evol. Microbiol.">
        <title>The Global Catalogue of Microorganisms (GCM) 10K type strain sequencing project: providing services to taxonomists for standard genome sequencing and annotation.</title>
        <authorList>
            <consortium name="The Broad Institute Genomics Platform"/>
            <consortium name="The Broad Institute Genome Sequencing Center for Infectious Disease"/>
            <person name="Wu L."/>
            <person name="Ma J."/>
        </authorList>
    </citation>
    <scope>NUCLEOTIDE SEQUENCE [LARGE SCALE GENOMIC DNA]</scope>
    <source>
        <strain evidence="6">CCUG 62945</strain>
    </source>
</reference>
<dbReference type="PANTHER" id="PTHR43537:SF20">
    <property type="entry name" value="HTH-TYPE TRANSCRIPTIONAL REPRESSOR GLAR"/>
    <property type="match status" value="1"/>
</dbReference>
<dbReference type="EMBL" id="JBHTBQ010000004">
    <property type="protein sequence ID" value="MFC7418732.1"/>
    <property type="molecule type" value="Genomic_DNA"/>
</dbReference>
<accession>A0ABW2QXW5</accession>
<dbReference type="Pfam" id="PF00392">
    <property type="entry name" value="GntR"/>
    <property type="match status" value="1"/>
</dbReference>
<dbReference type="Gene3D" id="1.10.10.10">
    <property type="entry name" value="Winged helix-like DNA-binding domain superfamily/Winged helix DNA-binding domain"/>
    <property type="match status" value="1"/>
</dbReference>
<evidence type="ECO:0000313" key="5">
    <source>
        <dbReference type="EMBL" id="MFC7418732.1"/>
    </source>
</evidence>
<evidence type="ECO:0000256" key="1">
    <source>
        <dbReference type="ARBA" id="ARBA00023015"/>
    </source>
</evidence>
<keyword evidence="2" id="KW-0238">DNA-binding</keyword>
<dbReference type="RefSeq" id="WP_380185851.1">
    <property type="nucleotide sequence ID" value="NZ_JBHTBQ010000004.1"/>
</dbReference>
<evidence type="ECO:0000259" key="4">
    <source>
        <dbReference type="PROSITE" id="PS50949"/>
    </source>
</evidence>